<dbReference type="GO" id="GO:0005886">
    <property type="term" value="C:plasma membrane"/>
    <property type="evidence" value="ECO:0007669"/>
    <property type="project" value="UniProtKB-SubCell"/>
</dbReference>
<dbReference type="PIRSF" id="PIRSF035875">
    <property type="entry name" value="RNase_BN"/>
    <property type="match status" value="1"/>
</dbReference>
<name>I8TE07_9GAMM</name>
<evidence type="ECO:0000313" key="7">
    <source>
        <dbReference type="EMBL" id="EIT72215.1"/>
    </source>
</evidence>
<dbReference type="Pfam" id="PF03631">
    <property type="entry name" value="Virul_fac_BrkB"/>
    <property type="match status" value="1"/>
</dbReference>
<keyword evidence="4 6" id="KW-1133">Transmembrane helix</keyword>
<keyword evidence="8" id="KW-1185">Reference proteome</keyword>
<dbReference type="EMBL" id="AKGD01000001">
    <property type="protein sequence ID" value="EIT72215.1"/>
    <property type="molecule type" value="Genomic_DNA"/>
</dbReference>
<dbReference type="AlphaFoldDB" id="I8TE07"/>
<keyword evidence="5 6" id="KW-0472">Membrane</keyword>
<evidence type="ECO:0000256" key="2">
    <source>
        <dbReference type="ARBA" id="ARBA00022475"/>
    </source>
</evidence>
<dbReference type="RefSeq" id="WP_007185295.1">
    <property type="nucleotide sequence ID" value="NZ_AKGD01000001.1"/>
</dbReference>
<evidence type="ECO:0000256" key="1">
    <source>
        <dbReference type="ARBA" id="ARBA00004651"/>
    </source>
</evidence>
<evidence type="ECO:0000256" key="5">
    <source>
        <dbReference type="ARBA" id="ARBA00023136"/>
    </source>
</evidence>
<keyword evidence="3 6" id="KW-0812">Transmembrane</keyword>
<feature type="transmembrane region" description="Helical" evidence="6">
    <location>
        <begin position="185"/>
        <end position="207"/>
    </location>
</feature>
<dbReference type="PANTHER" id="PTHR30213">
    <property type="entry name" value="INNER MEMBRANE PROTEIN YHJD"/>
    <property type="match status" value="1"/>
</dbReference>
<comment type="subcellular location">
    <subcellularLocation>
        <location evidence="1">Cell membrane</location>
        <topology evidence="1">Multi-pass membrane protein</topology>
    </subcellularLocation>
</comment>
<feature type="transmembrane region" description="Helical" evidence="6">
    <location>
        <begin position="251"/>
        <end position="276"/>
    </location>
</feature>
<proteinExistence type="predicted"/>
<keyword evidence="2" id="KW-1003">Cell membrane</keyword>
<feature type="transmembrane region" description="Helical" evidence="6">
    <location>
        <begin position="34"/>
        <end position="57"/>
    </location>
</feature>
<comment type="caution">
    <text evidence="7">The sequence shown here is derived from an EMBL/GenBank/DDBJ whole genome shotgun (WGS) entry which is preliminary data.</text>
</comment>
<dbReference type="STRING" id="1172194.WQQ_23520"/>
<dbReference type="Proteomes" id="UP000003704">
    <property type="component" value="Unassembled WGS sequence"/>
</dbReference>
<sequence>MPRIPLTFAQLKQIGRLAAEGWVDDNASSMGAAIAYYTMLSLAPLLLIVITTAGLIFGEEAARGALFGELAELVGDNGAQAIQAILISSSELGSGLISILIGLVTLFIGATTVFAELQSDLDRIWKAPVPKHGGVLGFLRKRLLSFGMILGIGFMLIVSLVASAAIAAVGTLWNQWLMGTETLLQVLNFFVGFAVITGLFALIYKLLPSVPIAWSDVGIGAAVTSLLFSAGKFLIGLYLGKAAISSSFGAAGTLVVVIVWVYYSAQIFLFGAEFTYHFARERGSRS</sequence>
<reference evidence="7 8" key="1">
    <citation type="journal article" date="2012" name="J. Bacteriol.">
        <title>Genome Sequence of n-Alkane-Degrading Hydrocarboniphaga effusa Strain AP103T (ATCC BAA-332T).</title>
        <authorList>
            <person name="Chang H.K."/>
            <person name="Zylstra G.J."/>
            <person name="Chae J.C."/>
        </authorList>
    </citation>
    <scope>NUCLEOTIDE SEQUENCE [LARGE SCALE GENOMIC DNA]</scope>
    <source>
        <strain evidence="7 8">AP103</strain>
    </source>
</reference>
<protein>
    <submittedName>
        <fullName evidence="7">Putative ribonuclease RNase BN (RBN) transmembrane protein</fullName>
    </submittedName>
</protein>
<evidence type="ECO:0000256" key="3">
    <source>
        <dbReference type="ARBA" id="ARBA00022692"/>
    </source>
</evidence>
<evidence type="ECO:0000313" key="8">
    <source>
        <dbReference type="Proteomes" id="UP000003704"/>
    </source>
</evidence>
<evidence type="ECO:0000256" key="6">
    <source>
        <dbReference type="SAM" id="Phobius"/>
    </source>
</evidence>
<organism evidence="7 8">
    <name type="scientific">Hydrocarboniphaga effusa AP103</name>
    <dbReference type="NCBI Taxonomy" id="1172194"/>
    <lineage>
        <taxon>Bacteria</taxon>
        <taxon>Pseudomonadati</taxon>
        <taxon>Pseudomonadota</taxon>
        <taxon>Gammaproteobacteria</taxon>
        <taxon>Nevskiales</taxon>
        <taxon>Nevskiaceae</taxon>
        <taxon>Hydrocarboniphaga</taxon>
    </lineage>
</organism>
<gene>
    <name evidence="7" type="ORF">WQQ_23520</name>
</gene>
<dbReference type="InterPro" id="IPR017039">
    <property type="entry name" value="Virul_fac_BrkB"/>
</dbReference>
<evidence type="ECO:0000256" key="4">
    <source>
        <dbReference type="ARBA" id="ARBA00022989"/>
    </source>
</evidence>
<dbReference type="PATRIC" id="fig|1172194.4.peg.2272"/>
<dbReference type="PANTHER" id="PTHR30213:SF1">
    <property type="entry name" value="INNER MEMBRANE PROTEIN YHJD"/>
    <property type="match status" value="1"/>
</dbReference>
<feature type="transmembrane region" description="Helical" evidence="6">
    <location>
        <begin position="96"/>
        <end position="117"/>
    </location>
</feature>
<feature type="transmembrane region" description="Helical" evidence="6">
    <location>
        <begin position="219"/>
        <end position="239"/>
    </location>
</feature>
<accession>I8TE07</accession>
<feature type="transmembrane region" description="Helical" evidence="6">
    <location>
        <begin position="149"/>
        <end position="173"/>
    </location>
</feature>